<keyword evidence="3" id="KW-0238">DNA-binding</keyword>
<evidence type="ECO:0000259" key="2">
    <source>
        <dbReference type="PROSITE" id="PS51011"/>
    </source>
</evidence>
<reference evidence="3" key="2">
    <citation type="submission" date="2022-01" db="EMBL/GenBank/DDBJ databases">
        <authorList>
            <person name="Yamashiro T."/>
            <person name="Shiraishi A."/>
            <person name="Satake H."/>
            <person name="Nakayama K."/>
        </authorList>
    </citation>
    <scope>NUCLEOTIDE SEQUENCE</scope>
</reference>
<protein>
    <submittedName>
        <fullName evidence="3">ARID DNA-binding domain-containing protein</fullName>
    </submittedName>
</protein>
<dbReference type="Pfam" id="PF01388">
    <property type="entry name" value="ARID"/>
    <property type="match status" value="1"/>
</dbReference>
<dbReference type="PROSITE" id="PS51011">
    <property type="entry name" value="ARID"/>
    <property type="match status" value="1"/>
</dbReference>
<accession>A0ABQ5B4S7</accession>
<dbReference type="SUPFAM" id="SSF46774">
    <property type="entry name" value="ARID-like"/>
    <property type="match status" value="1"/>
</dbReference>
<evidence type="ECO:0000256" key="1">
    <source>
        <dbReference type="SAM" id="MobiDB-lite"/>
    </source>
</evidence>
<feature type="domain" description="ARID" evidence="2">
    <location>
        <begin position="143"/>
        <end position="237"/>
    </location>
</feature>
<dbReference type="InterPro" id="IPR054722">
    <property type="entry name" value="PolX-like_BBD"/>
</dbReference>
<feature type="compositionally biased region" description="Basic and acidic residues" evidence="1">
    <location>
        <begin position="291"/>
        <end position="307"/>
    </location>
</feature>
<gene>
    <name evidence="3" type="ORF">Tco_0843394</name>
</gene>
<dbReference type="Proteomes" id="UP001151760">
    <property type="component" value="Unassembled WGS sequence"/>
</dbReference>
<sequence>MSPTKSLFKRLKDNFRMLDIEEDERKFIFSYGVGEASVETKDGTLVIPNVYYMPEITLNVLSMDQMENQGYVVSYERNKCGLRYMFDDEERTVDAQGDSEMIYENSESMIAKHNQFLDEYFQSINAGEECSLIKGIEELKMDKEKDQDYIDDDYLSMNGTLYAMKDVLGDLPPVIGVIKVDLLGLYKFVDDLGGYMSVSLNNKWNEIAKLLGLAQENQEAVKECYKEYIGMVKVYYEEAQRSKHGRPGENVVGTSSGTAWKREPQAFAGMRSVEIVDTPEDGTPKGTAQVDVKDESNSEGTTNKDLEDYTSSSDDFIVIT</sequence>
<keyword evidence="4" id="KW-1185">Reference proteome</keyword>
<dbReference type="GO" id="GO:0003677">
    <property type="term" value="F:DNA binding"/>
    <property type="evidence" value="ECO:0007669"/>
    <property type="project" value="UniProtKB-KW"/>
</dbReference>
<comment type="caution">
    <text evidence="3">The sequence shown here is derived from an EMBL/GenBank/DDBJ whole genome shotgun (WGS) entry which is preliminary data.</text>
</comment>
<dbReference type="PANTHER" id="PTHR46410:SF26">
    <property type="entry name" value="BULB-TYPE LECTIN DOMAIN-CONTAINING PROTEIN-RELATED"/>
    <property type="match status" value="1"/>
</dbReference>
<evidence type="ECO:0000313" key="3">
    <source>
        <dbReference type="EMBL" id="GJT08932.1"/>
    </source>
</evidence>
<organism evidence="3 4">
    <name type="scientific">Tanacetum coccineum</name>
    <dbReference type="NCBI Taxonomy" id="301880"/>
    <lineage>
        <taxon>Eukaryota</taxon>
        <taxon>Viridiplantae</taxon>
        <taxon>Streptophyta</taxon>
        <taxon>Embryophyta</taxon>
        <taxon>Tracheophyta</taxon>
        <taxon>Spermatophyta</taxon>
        <taxon>Magnoliopsida</taxon>
        <taxon>eudicotyledons</taxon>
        <taxon>Gunneridae</taxon>
        <taxon>Pentapetalae</taxon>
        <taxon>asterids</taxon>
        <taxon>campanulids</taxon>
        <taxon>Asterales</taxon>
        <taxon>Asteraceae</taxon>
        <taxon>Asteroideae</taxon>
        <taxon>Anthemideae</taxon>
        <taxon>Anthemidinae</taxon>
        <taxon>Tanacetum</taxon>
    </lineage>
</organism>
<evidence type="ECO:0000313" key="4">
    <source>
        <dbReference type="Proteomes" id="UP001151760"/>
    </source>
</evidence>
<name>A0ABQ5B4S7_9ASTR</name>
<dbReference type="Pfam" id="PF22936">
    <property type="entry name" value="Pol_BBD"/>
    <property type="match status" value="1"/>
</dbReference>
<dbReference type="Gene3D" id="1.10.150.60">
    <property type="entry name" value="ARID DNA-binding domain"/>
    <property type="match status" value="1"/>
</dbReference>
<dbReference type="PANTHER" id="PTHR46410">
    <property type="entry name" value="AT-RICH INTERACTIVE DOMAIN-CONTAINING PROTEIN 2"/>
    <property type="match status" value="1"/>
</dbReference>
<proteinExistence type="predicted"/>
<dbReference type="InterPro" id="IPR036431">
    <property type="entry name" value="ARID_dom_sf"/>
</dbReference>
<feature type="region of interest" description="Disordered" evidence="1">
    <location>
        <begin position="275"/>
        <end position="320"/>
    </location>
</feature>
<dbReference type="EMBL" id="BQNB010012870">
    <property type="protein sequence ID" value="GJT08932.1"/>
    <property type="molecule type" value="Genomic_DNA"/>
</dbReference>
<reference evidence="3" key="1">
    <citation type="journal article" date="2022" name="Int. J. Mol. Sci.">
        <title>Draft Genome of Tanacetum Coccineum: Genomic Comparison of Closely Related Tanacetum-Family Plants.</title>
        <authorList>
            <person name="Yamashiro T."/>
            <person name="Shiraishi A."/>
            <person name="Nakayama K."/>
            <person name="Satake H."/>
        </authorList>
    </citation>
    <scope>NUCLEOTIDE SEQUENCE</scope>
</reference>
<dbReference type="InterPro" id="IPR001606">
    <property type="entry name" value="ARID_dom"/>
</dbReference>
<dbReference type="CDD" id="cd16100">
    <property type="entry name" value="ARID"/>
    <property type="match status" value="1"/>
</dbReference>